<keyword evidence="2" id="KW-1185">Reference proteome</keyword>
<dbReference type="Proteomes" id="UP000287853">
    <property type="component" value="Unassembled WGS sequence"/>
</dbReference>
<protein>
    <submittedName>
        <fullName evidence="1">Uncharacterized protein</fullName>
    </submittedName>
</protein>
<accession>A0A3S3RU70</accession>
<name>A0A3S3RU70_9BACT</name>
<evidence type="ECO:0000313" key="1">
    <source>
        <dbReference type="EMBL" id="RWX48097.1"/>
    </source>
</evidence>
<organism evidence="1 2">
    <name type="scientific">Candidatus Electrothrix aarhusensis</name>
    <dbReference type="NCBI Taxonomy" id="1859131"/>
    <lineage>
        <taxon>Bacteria</taxon>
        <taxon>Pseudomonadati</taxon>
        <taxon>Thermodesulfobacteriota</taxon>
        <taxon>Desulfobulbia</taxon>
        <taxon>Desulfobulbales</taxon>
        <taxon>Desulfobulbaceae</taxon>
        <taxon>Candidatus Electrothrix</taxon>
    </lineage>
</organism>
<proteinExistence type="predicted"/>
<dbReference type="EMBL" id="MTKO01000007">
    <property type="protein sequence ID" value="RWX48097.1"/>
    <property type="molecule type" value="Genomic_DNA"/>
</dbReference>
<dbReference type="AlphaFoldDB" id="A0A3S3RU70"/>
<sequence>MAFIGFDSADLASDGLAFTGLAFVGFDSASFGSTDLASAVLTPAAFI</sequence>
<reference evidence="1 2" key="1">
    <citation type="submission" date="2017-01" db="EMBL/GenBank/DDBJ databases">
        <title>The cable genome- insights into the physiology and evolution of filamentous bacteria capable of sulfide oxidation via long distance electron transfer.</title>
        <authorList>
            <person name="Schreiber L."/>
            <person name="Bjerg J.T."/>
            <person name="Boggild A."/>
            <person name="Van De Vossenberg J."/>
            <person name="Meysman F."/>
            <person name="Nielsen L.P."/>
            <person name="Schramm A."/>
            <person name="Kjeldsen K.U."/>
        </authorList>
    </citation>
    <scope>NUCLEOTIDE SEQUENCE [LARGE SCALE GENOMIC DNA]</scope>
    <source>
        <strain evidence="1">MCF</strain>
    </source>
</reference>
<comment type="caution">
    <text evidence="1">The sequence shown here is derived from an EMBL/GenBank/DDBJ whole genome shotgun (WGS) entry which is preliminary data.</text>
</comment>
<evidence type="ECO:0000313" key="2">
    <source>
        <dbReference type="Proteomes" id="UP000287853"/>
    </source>
</evidence>
<gene>
    <name evidence="1" type="ORF">H206_05327</name>
</gene>